<dbReference type="UniPathway" id="UPA00074">
    <property type="reaction ID" value="UER00126"/>
</dbReference>
<dbReference type="GO" id="GO:0004644">
    <property type="term" value="F:phosphoribosylglycinamide formyltransferase activity"/>
    <property type="evidence" value="ECO:0007669"/>
    <property type="project" value="UniProtKB-UniRule"/>
</dbReference>
<evidence type="ECO:0000256" key="6">
    <source>
        <dbReference type="HAMAP-Rule" id="MF_01930"/>
    </source>
</evidence>
<evidence type="ECO:0000256" key="5">
    <source>
        <dbReference type="ARBA" id="ARBA00047664"/>
    </source>
</evidence>
<organism evidence="8 9">
    <name type="scientific">Marinobacterium lacunae</name>
    <dbReference type="NCBI Taxonomy" id="1232683"/>
    <lineage>
        <taxon>Bacteria</taxon>
        <taxon>Pseudomonadati</taxon>
        <taxon>Pseudomonadota</taxon>
        <taxon>Gammaproteobacteria</taxon>
        <taxon>Oceanospirillales</taxon>
        <taxon>Oceanospirillaceae</taxon>
        <taxon>Marinobacterium</taxon>
    </lineage>
</organism>
<evidence type="ECO:0000259" key="7">
    <source>
        <dbReference type="Pfam" id="PF00551"/>
    </source>
</evidence>
<reference evidence="8 9" key="1">
    <citation type="submission" date="2014-04" db="EMBL/GenBank/DDBJ databases">
        <title>Marinobacterium kochiensis sp. nov., isolated from sediment sample collected from Kochi backwaters in Kerala, India.</title>
        <authorList>
            <person name="Singh A."/>
            <person name="Pinnaka A.K."/>
        </authorList>
    </citation>
    <scope>NUCLEOTIDE SEQUENCE [LARGE SCALE GENOMIC DNA]</scope>
    <source>
        <strain evidence="8 9">AK27</strain>
    </source>
</reference>
<comment type="function">
    <text evidence="6">Catalyzes the transfer of a formyl group from 10-formyltetrahydrofolate to 5-phospho-ribosyl-glycinamide (GAR), producing 5-phospho-ribosyl-N-formylglycinamide (FGAR) and tetrahydrofolate.</text>
</comment>
<evidence type="ECO:0000256" key="3">
    <source>
        <dbReference type="ARBA" id="ARBA00022755"/>
    </source>
</evidence>
<dbReference type="PANTHER" id="PTHR43369">
    <property type="entry name" value="PHOSPHORIBOSYLGLYCINAMIDE FORMYLTRANSFERASE"/>
    <property type="match status" value="1"/>
</dbReference>
<dbReference type="HAMAP" id="MF_01930">
    <property type="entry name" value="PurN"/>
    <property type="match status" value="1"/>
</dbReference>
<dbReference type="Pfam" id="PF00551">
    <property type="entry name" value="Formyl_trans_N"/>
    <property type="match status" value="1"/>
</dbReference>
<keyword evidence="2 6" id="KW-0808">Transferase</keyword>
<comment type="caution">
    <text evidence="8">The sequence shown here is derived from an EMBL/GenBank/DDBJ whole genome shotgun (WGS) entry which is preliminary data.</text>
</comment>
<sequence>MSDKKIVVLISGSGSNLQAIIDSIEAGTIAGRISAVISNKADAYGLTRAQNAGIATQVLNHKQFADRAAFDQALQESIDSYQPDLVVLAGFMRILTPEFVRHYAGRLFNIHPSLLPLYKGLHTHQRALEAGDREHGCTVHFVTEELDGGPLVVQAPIPVTADDDADSLQQRVHTLEHRIYPLAVSWFCAGRLKLTDAGVVLDGEHLPPSGFRYTDE</sequence>
<dbReference type="SUPFAM" id="SSF53328">
    <property type="entry name" value="Formyltransferase"/>
    <property type="match status" value="1"/>
</dbReference>
<gene>
    <name evidence="6" type="primary">purN</name>
    <name evidence="8" type="ORF">ADIMK_3199</name>
</gene>
<feature type="binding site" evidence="6">
    <location>
        <position position="109"/>
    </location>
    <ligand>
        <name>(6R)-10-formyltetrahydrofolate</name>
        <dbReference type="ChEBI" id="CHEBI:195366"/>
    </ligand>
</feature>
<evidence type="ECO:0000313" key="8">
    <source>
        <dbReference type="EMBL" id="KEA62727.1"/>
    </source>
</evidence>
<keyword evidence="9" id="KW-1185">Reference proteome</keyword>
<dbReference type="Proteomes" id="UP000028252">
    <property type="component" value="Unassembled WGS sequence"/>
</dbReference>
<evidence type="ECO:0000256" key="4">
    <source>
        <dbReference type="ARBA" id="ARBA00038440"/>
    </source>
</evidence>
<dbReference type="eggNOG" id="COG0299">
    <property type="taxonomic scope" value="Bacteria"/>
</dbReference>
<dbReference type="GO" id="GO:0005829">
    <property type="term" value="C:cytosol"/>
    <property type="evidence" value="ECO:0007669"/>
    <property type="project" value="TreeGrafter"/>
</dbReference>
<proteinExistence type="inferred from homology"/>
<accession>A0A081FW22</accession>
<evidence type="ECO:0000256" key="2">
    <source>
        <dbReference type="ARBA" id="ARBA00022679"/>
    </source>
</evidence>
<dbReference type="InterPro" id="IPR002376">
    <property type="entry name" value="Formyl_transf_N"/>
</dbReference>
<comment type="similarity">
    <text evidence="4 6">Belongs to the GART family.</text>
</comment>
<feature type="binding site" evidence="6">
    <location>
        <position position="67"/>
    </location>
    <ligand>
        <name>(6R)-10-formyltetrahydrofolate</name>
        <dbReference type="ChEBI" id="CHEBI:195366"/>
    </ligand>
</feature>
<dbReference type="EMBL" id="JMQN01000047">
    <property type="protein sequence ID" value="KEA62727.1"/>
    <property type="molecule type" value="Genomic_DNA"/>
</dbReference>
<dbReference type="InterPro" id="IPR036477">
    <property type="entry name" value="Formyl_transf_N_sf"/>
</dbReference>
<feature type="binding site" evidence="6">
    <location>
        <begin position="92"/>
        <end position="95"/>
    </location>
    <ligand>
        <name>(6R)-10-formyltetrahydrofolate</name>
        <dbReference type="ChEBI" id="CHEBI:195366"/>
    </ligand>
</feature>
<dbReference type="InterPro" id="IPR001555">
    <property type="entry name" value="GART_AS"/>
</dbReference>
<evidence type="ECO:0000313" key="9">
    <source>
        <dbReference type="Proteomes" id="UP000028252"/>
    </source>
</evidence>
<feature type="domain" description="Formyl transferase N-terminal" evidence="7">
    <location>
        <begin position="4"/>
        <end position="184"/>
    </location>
</feature>
<dbReference type="OrthoDB" id="9806170at2"/>
<comment type="pathway">
    <text evidence="1 6">Purine metabolism; IMP biosynthesis via de novo pathway; N(2)-formyl-N(1)-(5-phospho-D-ribosyl)glycinamide from N(1)-(5-phospho-D-ribosyl)glycinamide (10-formyl THF route): step 1/1.</text>
</comment>
<dbReference type="FunFam" id="3.40.50.170:FF:000007">
    <property type="entry name" value="Phosphoribosylglycinamide formyltransferase"/>
    <property type="match status" value="1"/>
</dbReference>
<evidence type="ECO:0000256" key="1">
    <source>
        <dbReference type="ARBA" id="ARBA00005054"/>
    </source>
</evidence>
<dbReference type="GO" id="GO:0006189">
    <property type="term" value="P:'de novo' IMP biosynthetic process"/>
    <property type="evidence" value="ECO:0007669"/>
    <property type="project" value="UniProtKB-UniRule"/>
</dbReference>
<name>A0A081FW22_9GAMM</name>
<dbReference type="EC" id="2.1.2.2" evidence="6"/>
<feature type="binding site" evidence="6">
    <location>
        <begin position="14"/>
        <end position="16"/>
    </location>
    <ligand>
        <name>N(1)-(5-phospho-beta-D-ribosyl)glycinamide</name>
        <dbReference type="ChEBI" id="CHEBI:143788"/>
    </ligand>
</feature>
<dbReference type="InterPro" id="IPR004607">
    <property type="entry name" value="GART"/>
</dbReference>
<dbReference type="CDD" id="cd08645">
    <property type="entry name" value="FMT_core_GART"/>
    <property type="match status" value="1"/>
</dbReference>
<comment type="catalytic activity">
    <reaction evidence="5 6">
        <text>N(1)-(5-phospho-beta-D-ribosyl)glycinamide + (6R)-10-formyltetrahydrofolate = N(2)-formyl-N(1)-(5-phospho-beta-D-ribosyl)glycinamide + (6S)-5,6,7,8-tetrahydrofolate + H(+)</text>
        <dbReference type="Rhea" id="RHEA:15053"/>
        <dbReference type="ChEBI" id="CHEBI:15378"/>
        <dbReference type="ChEBI" id="CHEBI:57453"/>
        <dbReference type="ChEBI" id="CHEBI:143788"/>
        <dbReference type="ChEBI" id="CHEBI:147286"/>
        <dbReference type="ChEBI" id="CHEBI:195366"/>
        <dbReference type="EC" id="2.1.2.2"/>
    </reaction>
</comment>
<dbReference type="PATRIC" id="fig|1232683.4.peg.3149"/>
<dbReference type="PROSITE" id="PS00373">
    <property type="entry name" value="GART"/>
    <property type="match status" value="1"/>
</dbReference>
<keyword evidence="3 6" id="KW-0658">Purine biosynthesis</keyword>
<protein>
    <recommendedName>
        <fullName evidence="6">Phosphoribosylglycinamide formyltransferase</fullName>
        <ecNumber evidence="6">2.1.2.2</ecNumber>
    </recommendedName>
    <alternativeName>
        <fullName evidence="6">5'-phosphoribosylglycinamide transformylase</fullName>
    </alternativeName>
    <alternativeName>
        <fullName evidence="6">GAR transformylase</fullName>
        <shortName evidence="6">GART</shortName>
    </alternativeName>
</protein>
<feature type="site" description="Raises pKa of active site His" evidence="6">
    <location>
        <position position="147"/>
    </location>
</feature>
<dbReference type="PANTHER" id="PTHR43369:SF2">
    <property type="entry name" value="PHOSPHORIBOSYLGLYCINAMIDE FORMYLTRANSFERASE"/>
    <property type="match status" value="1"/>
</dbReference>
<dbReference type="RefSeq" id="WP_036190269.1">
    <property type="nucleotide sequence ID" value="NZ_JMQN01000047.1"/>
</dbReference>
<feature type="active site" description="Proton donor" evidence="6">
    <location>
        <position position="111"/>
    </location>
</feature>
<dbReference type="AlphaFoldDB" id="A0A081FW22"/>
<dbReference type="STRING" id="1232683.ADIMK_3199"/>
<dbReference type="Gene3D" id="3.40.50.170">
    <property type="entry name" value="Formyl transferase, N-terminal domain"/>
    <property type="match status" value="1"/>
</dbReference>
<dbReference type="NCBIfam" id="TIGR00639">
    <property type="entry name" value="PurN"/>
    <property type="match status" value="1"/>
</dbReference>